<evidence type="ECO:0000313" key="3">
    <source>
        <dbReference type="Proteomes" id="UP001430356"/>
    </source>
</evidence>
<accession>A0AAW0EYH7</accession>
<proteinExistence type="predicted"/>
<comment type="caution">
    <text evidence="2">The sequence shown here is derived from an EMBL/GenBank/DDBJ whole genome shotgun (WGS) entry which is preliminary data.</text>
</comment>
<protein>
    <submittedName>
        <fullName evidence="2">Uncharacterized protein</fullName>
    </submittedName>
</protein>
<evidence type="ECO:0000256" key="1">
    <source>
        <dbReference type="SAM" id="MobiDB-lite"/>
    </source>
</evidence>
<reference evidence="2 3" key="1">
    <citation type="journal article" date="2021" name="MBio">
        <title>A New Model Trypanosomatid, Novymonas esmeraldas: Genomic Perception of Its 'Candidatus Pandoraea novymonadis' Endosymbiont.</title>
        <authorList>
            <person name="Zakharova A."/>
            <person name="Saura A."/>
            <person name="Butenko A."/>
            <person name="Podesvova L."/>
            <person name="Warmusova S."/>
            <person name="Kostygov A.Y."/>
            <person name="Nenarokova A."/>
            <person name="Lukes J."/>
            <person name="Opperdoes F.R."/>
            <person name="Yurchenko V."/>
        </authorList>
    </citation>
    <scope>NUCLEOTIDE SEQUENCE [LARGE SCALE GENOMIC DNA]</scope>
    <source>
        <strain evidence="2 3">E262AT.01</strain>
    </source>
</reference>
<feature type="region of interest" description="Disordered" evidence="1">
    <location>
        <begin position="257"/>
        <end position="279"/>
    </location>
</feature>
<evidence type="ECO:0000313" key="2">
    <source>
        <dbReference type="EMBL" id="KAK7198586.1"/>
    </source>
</evidence>
<dbReference type="Proteomes" id="UP001430356">
    <property type="component" value="Unassembled WGS sequence"/>
</dbReference>
<dbReference type="AlphaFoldDB" id="A0AAW0EYH7"/>
<organism evidence="2 3">
    <name type="scientific">Novymonas esmeraldas</name>
    <dbReference type="NCBI Taxonomy" id="1808958"/>
    <lineage>
        <taxon>Eukaryota</taxon>
        <taxon>Discoba</taxon>
        <taxon>Euglenozoa</taxon>
        <taxon>Kinetoplastea</taxon>
        <taxon>Metakinetoplastina</taxon>
        <taxon>Trypanosomatida</taxon>
        <taxon>Trypanosomatidae</taxon>
        <taxon>Novymonas</taxon>
    </lineage>
</organism>
<dbReference type="EMBL" id="JAECZO010000160">
    <property type="protein sequence ID" value="KAK7198586.1"/>
    <property type="molecule type" value="Genomic_DNA"/>
</dbReference>
<name>A0AAW0EYH7_9TRYP</name>
<keyword evidence="3" id="KW-1185">Reference proteome</keyword>
<sequence length="444" mass="46970">MCAAASSSVRQQRHVSLFFDCRVGEAVRGFDEVRLAVWSQLTRLLTLAGLRADGEHPAPSVAVYLVSHTHVELCAPAPVIGARGGQPSSAHAAEVYEGLRGLATARACCDRGELGGAVFGSRMAPVVPHMEQALRGSSQKIHLLLFWSAYVRYTEATQSLASLRLGAPAPQSVHCLLADSSAVRLTVGDLRHGARVYRCPCDVAQTRAAVHASVGVFLLPDMPPTHTLHLRLGSHTVPVTAALQHLSAVLRAAPTTPLARPPREASASPPLPAAATWPPAAPPCEAPTLQLSAVLDAAMVDEALLCGDTWVVALAPSVATSLCRDALSLVSLWRAAADVFRGDALVFSGGGTGVEACGHAALRHHSFIGYFHVDGTVRLRAIVPTELWCVPPLEVPAHDGLPEQTRWVQELRPLRHRLVAFCSSAAFSIEQLLEGGVCDSTSAP</sequence>
<gene>
    <name evidence="2" type="ORF">NESM_000821600</name>
</gene>
<feature type="compositionally biased region" description="Low complexity" evidence="1">
    <location>
        <begin position="257"/>
        <end position="278"/>
    </location>
</feature>